<gene>
    <name evidence="1" type="ORF">HNAJ_LOCUS12345</name>
</gene>
<evidence type="ECO:0000313" key="3">
    <source>
        <dbReference type="WBParaSite" id="HNAJ_0001236001-mRNA-1"/>
    </source>
</evidence>
<evidence type="ECO:0000313" key="1">
    <source>
        <dbReference type="EMBL" id="VDO12836.1"/>
    </source>
</evidence>
<name>A0A0R3TWX2_RODNA</name>
<dbReference type="WBParaSite" id="HNAJ_0001236001-mRNA-1">
    <property type="protein sequence ID" value="HNAJ_0001236001-mRNA-1"/>
    <property type="gene ID" value="HNAJ_0001236001"/>
</dbReference>
<organism evidence="3">
    <name type="scientific">Rodentolepis nana</name>
    <name type="common">Dwarf tapeworm</name>
    <name type="synonym">Hymenolepis nana</name>
    <dbReference type="NCBI Taxonomy" id="102285"/>
    <lineage>
        <taxon>Eukaryota</taxon>
        <taxon>Metazoa</taxon>
        <taxon>Spiralia</taxon>
        <taxon>Lophotrochozoa</taxon>
        <taxon>Platyhelminthes</taxon>
        <taxon>Cestoda</taxon>
        <taxon>Eucestoda</taxon>
        <taxon>Cyclophyllidea</taxon>
        <taxon>Hymenolepididae</taxon>
        <taxon>Rodentolepis</taxon>
    </lineage>
</organism>
<proteinExistence type="predicted"/>
<dbReference type="EMBL" id="UZAE01014236">
    <property type="protein sequence ID" value="VDO12836.1"/>
    <property type="molecule type" value="Genomic_DNA"/>
</dbReference>
<sequence length="215" mass="23206">MNKQMEEMARSVVNEAISYAIAELKAEAAEATKAISGNETVACKAAKYLAHISARNGIKTDDSKAVVGSALATSRKVFNNAVENMALSAPTECPLKSQSEILSVLSNAASDIAGREKRRARLDAIMSRVRTNSENSAISNGHDKSIAPLTIAVSCANNVEEEDAKRYHLKPCEAIKSMLEKGRLPGNCKAAVLLRNRIAKYEQITPISLGFRRCL</sequence>
<dbReference type="AlphaFoldDB" id="A0A0R3TWX2"/>
<dbReference type="Proteomes" id="UP000278807">
    <property type="component" value="Unassembled WGS sequence"/>
</dbReference>
<reference evidence="1 2" key="2">
    <citation type="submission" date="2018-11" db="EMBL/GenBank/DDBJ databases">
        <authorList>
            <consortium name="Pathogen Informatics"/>
        </authorList>
    </citation>
    <scope>NUCLEOTIDE SEQUENCE [LARGE SCALE GENOMIC DNA]</scope>
</reference>
<accession>A0A0R3TWX2</accession>
<protein>
    <submittedName>
        <fullName evidence="3">I/LWEQ domain-containing protein</fullName>
    </submittedName>
</protein>
<evidence type="ECO:0000313" key="2">
    <source>
        <dbReference type="Proteomes" id="UP000278807"/>
    </source>
</evidence>
<reference evidence="3" key="1">
    <citation type="submission" date="2017-02" db="UniProtKB">
        <authorList>
            <consortium name="WormBaseParasite"/>
        </authorList>
    </citation>
    <scope>IDENTIFICATION</scope>
</reference>
<keyword evidence="2" id="KW-1185">Reference proteome</keyword>